<dbReference type="InterPro" id="IPR042099">
    <property type="entry name" value="ANL_N_sf"/>
</dbReference>
<comment type="caution">
    <text evidence="4">The sequence shown here is derived from an EMBL/GenBank/DDBJ whole genome shotgun (WGS) entry which is preliminary data.</text>
</comment>
<proteinExistence type="inferred from homology"/>
<gene>
    <name evidence="4" type="primary">FADD10_2</name>
    <name evidence="4" type="ORF">HK099_005394</name>
</gene>
<dbReference type="Pfam" id="PF13193">
    <property type="entry name" value="AMP-binding_C"/>
    <property type="match status" value="1"/>
</dbReference>
<dbReference type="FunFam" id="3.30.300.30:FF:000007">
    <property type="entry name" value="4-coumarate--CoA ligase 2"/>
    <property type="match status" value="1"/>
</dbReference>
<evidence type="ECO:0000256" key="2">
    <source>
        <dbReference type="ARBA" id="ARBA00022598"/>
    </source>
</evidence>
<dbReference type="InterPro" id="IPR025110">
    <property type="entry name" value="AMP-bd_C"/>
</dbReference>
<evidence type="ECO:0000256" key="1">
    <source>
        <dbReference type="ARBA" id="ARBA00006432"/>
    </source>
</evidence>
<dbReference type="SUPFAM" id="SSF56801">
    <property type="entry name" value="Acetyl-CoA synthetase-like"/>
    <property type="match status" value="1"/>
</dbReference>
<evidence type="ECO:0000313" key="5">
    <source>
        <dbReference type="Proteomes" id="UP001211065"/>
    </source>
</evidence>
<dbReference type="Gene3D" id="3.30.300.30">
    <property type="match status" value="1"/>
</dbReference>
<reference evidence="4" key="1">
    <citation type="submission" date="2020-05" db="EMBL/GenBank/DDBJ databases">
        <title>Phylogenomic resolution of chytrid fungi.</title>
        <authorList>
            <person name="Stajich J.E."/>
            <person name="Amses K."/>
            <person name="Simmons R."/>
            <person name="Seto K."/>
            <person name="Myers J."/>
            <person name="Bonds A."/>
            <person name="Quandt C.A."/>
            <person name="Barry K."/>
            <person name="Liu P."/>
            <person name="Grigoriev I."/>
            <person name="Longcore J.E."/>
            <person name="James T.Y."/>
        </authorList>
    </citation>
    <scope>NUCLEOTIDE SEQUENCE</scope>
    <source>
        <strain evidence="4">JEL0476</strain>
    </source>
</reference>
<sequence length="513" mass="57064">MIFKSPFPDFPIPQHLDTVSFLFDNLTEVEKLKTALIDQKNGLKLNYSEFVNKINSISNGLLKNLKLNKWDVVGIWSPNHIDYISAVYGIVRAGLTVTTANPSYHIDEIVYQLKDSNAKALITHKSIYKDALNAAAMLNIPRERIFIFGEEKIENVNRLSDLFVNSSDFVKPNFSLEELNSKPAFLMYSSGTTGRSKGVKTSHVNMIANLLQANVVEKSDVKEGDCFLGILPIYHSYGLGYILPGAFINRISIVICEKFELKSFLETFEKYKITKAHIVSSAAPLGLEISKELYRILKVPVKQGYGMTELSPNSHGTRSSHIVDGSFGVLAPNMRARVVDVETGKDLGYNQEGELLLKGPNVMIGYLNNEKATKETIVDGWLHTGDIVKVDEGGNYFIVDRLKELIKYKGFQVAPAELEALILTHPAVADTAVVPLEQEMAGEVPRAYVVLKPGFCATEKDIKDFVSSRVANFKSLRGGVVFVDVIPKSPSGKILRRVLRLQAIEETKVYSKL</sequence>
<evidence type="ECO:0000313" key="4">
    <source>
        <dbReference type="EMBL" id="KAJ3217635.1"/>
    </source>
</evidence>
<evidence type="ECO:0000259" key="3">
    <source>
        <dbReference type="PROSITE" id="PS51096"/>
    </source>
</evidence>
<dbReference type="InterPro" id="IPR004701">
    <property type="entry name" value="PTS_EIIA_man-typ"/>
</dbReference>
<dbReference type="GO" id="GO:0016405">
    <property type="term" value="F:CoA-ligase activity"/>
    <property type="evidence" value="ECO:0007669"/>
    <property type="project" value="TreeGrafter"/>
</dbReference>
<protein>
    <submittedName>
        <fullName evidence="4">Fatty-acid--CoA ligase FadD10</fullName>
    </submittedName>
</protein>
<comment type="similarity">
    <text evidence="1">Belongs to the ATP-dependent AMP-binding enzyme family.</text>
</comment>
<dbReference type="AlphaFoldDB" id="A0AAD5XV06"/>
<keyword evidence="2 4" id="KW-0436">Ligase</keyword>
<dbReference type="PROSITE" id="PS00455">
    <property type="entry name" value="AMP_BINDING"/>
    <property type="match status" value="1"/>
</dbReference>
<dbReference type="GO" id="GO:0009401">
    <property type="term" value="P:phosphoenolpyruvate-dependent sugar phosphotransferase system"/>
    <property type="evidence" value="ECO:0007669"/>
    <property type="project" value="InterPro"/>
</dbReference>
<dbReference type="PANTHER" id="PTHR24096:SF149">
    <property type="entry name" value="AMP-BINDING DOMAIN-CONTAINING PROTEIN-RELATED"/>
    <property type="match status" value="1"/>
</dbReference>
<dbReference type="EMBL" id="JADGJW010000417">
    <property type="protein sequence ID" value="KAJ3217635.1"/>
    <property type="molecule type" value="Genomic_DNA"/>
</dbReference>
<accession>A0AAD5XV06</accession>
<dbReference type="InterPro" id="IPR020845">
    <property type="entry name" value="AMP-binding_CS"/>
</dbReference>
<dbReference type="PANTHER" id="PTHR24096">
    <property type="entry name" value="LONG-CHAIN-FATTY-ACID--COA LIGASE"/>
    <property type="match status" value="1"/>
</dbReference>
<dbReference type="InterPro" id="IPR000873">
    <property type="entry name" value="AMP-dep_synth/lig_dom"/>
</dbReference>
<dbReference type="GO" id="GO:0016020">
    <property type="term" value="C:membrane"/>
    <property type="evidence" value="ECO:0007669"/>
    <property type="project" value="InterPro"/>
</dbReference>
<dbReference type="InterPro" id="IPR045851">
    <property type="entry name" value="AMP-bd_C_sf"/>
</dbReference>
<dbReference type="Gene3D" id="3.40.50.12780">
    <property type="entry name" value="N-terminal domain of ligase-like"/>
    <property type="match status" value="1"/>
</dbReference>
<name>A0AAD5XV06_9FUNG</name>
<dbReference type="CDD" id="cd05911">
    <property type="entry name" value="Firefly_Luc_like"/>
    <property type="match status" value="1"/>
</dbReference>
<feature type="domain" description="PTS EIIA type-4" evidence="3">
    <location>
        <begin position="417"/>
        <end position="513"/>
    </location>
</feature>
<dbReference type="Gene3D" id="3.40.50.980">
    <property type="match status" value="2"/>
</dbReference>
<dbReference type="Proteomes" id="UP001211065">
    <property type="component" value="Unassembled WGS sequence"/>
</dbReference>
<keyword evidence="5" id="KW-1185">Reference proteome</keyword>
<dbReference type="Pfam" id="PF00501">
    <property type="entry name" value="AMP-binding"/>
    <property type="match status" value="1"/>
</dbReference>
<dbReference type="PROSITE" id="PS51096">
    <property type="entry name" value="PTS_EIIA_TYPE_4"/>
    <property type="match status" value="1"/>
</dbReference>
<organism evidence="4 5">
    <name type="scientific">Clydaea vesicula</name>
    <dbReference type="NCBI Taxonomy" id="447962"/>
    <lineage>
        <taxon>Eukaryota</taxon>
        <taxon>Fungi</taxon>
        <taxon>Fungi incertae sedis</taxon>
        <taxon>Chytridiomycota</taxon>
        <taxon>Chytridiomycota incertae sedis</taxon>
        <taxon>Chytridiomycetes</taxon>
        <taxon>Lobulomycetales</taxon>
        <taxon>Lobulomycetaceae</taxon>
        <taxon>Clydaea</taxon>
    </lineage>
</organism>